<evidence type="ECO:0000313" key="2">
    <source>
        <dbReference type="Proteomes" id="UP001461498"/>
    </source>
</evidence>
<dbReference type="AlphaFoldDB" id="A0AAW1D7X4"/>
<organism evidence="1 2">
    <name type="scientific">Rhynocoris fuscipes</name>
    <dbReference type="NCBI Taxonomy" id="488301"/>
    <lineage>
        <taxon>Eukaryota</taxon>
        <taxon>Metazoa</taxon>
        <taxon>Ecdysozoa</taxon>
        <taxon>Arthropoda</taxon>
        <taxon>Hexapoda</taxon>
        <taxon>Insecta</taxon>
        <taxon>Pterygota</taxon>
        <taxon>Neoptera</taxon>
        <taxon>Paraneoptera</taxon>
        <taxon>Hemiptera</taxon>
        <taxon>Heteroptera</taxon>
        <taxon>Panheteroptera</taxon>
        <taxon>Cimicomorpha</taxon>
        <taxon>Reduviidae</taxon>
        <taxon>Harpactorinae</taxon>
        <taxon>Harpactorini</taxon>
        <taxon>Rhynocoris</taxon>
    </lineage>
</organism>
<gene>
    <name evidence="1" type="ORF">O3M35_008693</name>
</gene>
<sequence>METEYLLSCLDSMRKWWEMMNSLQSDLKELRSLQLESPSLSQDSRSVRYETKSSIIGSTLNTSVPSRINFPTENLKSFNNKDSGKSSVNNGILSNGITKKRKILSHQMCAKRQRCEPINFKYLEPEPYPKYPTCIYKALKAGLGIYDLLGLVHIVPAPWDHALKPPYYPPTPLPTMIKFGIIDFD</sequence>
<accession>A0AAW1D7X4</accession>
<keyword evidence="2" id="KW-1185">Reference proteome</keyword>
<protein>
    <submittedName>
        <fullName evidence="1">Uncharacterized protein</fullName>
    </submittedName>
</protein>
<name>A0AAW1D7X4_9HEMI</name>
<dbReference type="Proteomes" id="UP001461498">
    <property type="component" value="Unassembled WGS sequence"/>
</dbReference>
<comment type="caution">
    <text evidence="1">The sequence shown here is derived from an EMBL/GenBank/DDBJ whole genome shotgun (WGS) entry which is preliminary data.</text>
</comment>
<dbReference type="EMBL" id="JAPXFL010000005">
    <property type="protein sequence ID" value="KAK9506831.1"/>
    <property type="molecule type" value="Genomic_DNA"/>
</dbReference>
<reference evidence="1 2" key="1">
    <citation type="submission" date="2022-12" db="EMBL/GenBank/DDBJ databases">
        <title>Chromosome-level genome assembly of true bugs.</title>
        <authorList>
            <person name="Ma L."/>
            <person name="Li H."/>
        </authorList>
    </citation>
    <scope>NUCLEOTIDE SEQUENCE [LARGE SCALE GENOMIC DNA]</scope>
    <source>
        <strain evidence="1">Lab_2022b</strain>
    </source>
</reference>
<proteinExistence type="predicted"/>
<evidence type="ECO:0000313" key="1">
    <source>
        <dbReference type="EMBL" id="KAK9506831.1"/>
    </source>
</evidence>